<name>A0ABP8DE47_9ACTN</name>
<protein>
    <submittedName>
        <fullName evidence="6">Zinc ABC transporter substrate-binding protein</fullName>
    </submittedName>
</protein>
<evidence type="ECO:0000256" key="5">
    <source>
        <dbReference type="SAM" id="SignalP"/>
    </source>
</evidence>
<dbReference type="Gene3D" id="3.40.50.1980">
    <property type="entry name" value="Nitrogenase molybdenum iron protein domain"/>
    <property type="match status" value="2"/>
</dbReference>
<feature type="chain" id="PRO_5045555720" evidence="5">
    <location>
        <begin position="28"/>
        <end position="310"/>
    </location>
</feature>
<proteinExistence type="predicted"/>
<dbReference type="EMBL" id="BAABAT010000016">
    <property type="protein sequence ID" value="GAA4253800.1"/>
    <property type="molecule type" value="Genomic_DNA"/>
</dbReference>
<comment type="caution">
    <text evidence="6">The sequence shown here is derived from an EMBL/GenBank/DDBJ whole genome shotgun (WGS) entry which is preliminary data.</text>
</comment>
<gene>
    <name evidence="6" type="ORF">GCM10022255_056020</name>
</gene>
<evidence type="ECO:0000256" key="4">
    <source>
        <dbReference type="ARBA" id="ARBA00022729"/>
    </source>
</evidence>
<evidence type="ECO:0000256" key="2">
    <source>
        <dbReference type="ARBA" id="ARBA00022448"/>
    </source>
</evidence>
<dbReference type="RefSeq" id="WP_345130855.1">
    <property type="nucleotide sequence ID" value="NZ_BAABAT010000016.1"/>
</dbReference>
<keyword evidence="3" id="KW-0479">Metal-binding</keyword>
<dbReference type="SUPFAM" id="SSF53807">
    <property type="entry name" value="Helical backbone' metal receptor"/>
    <property type="match status" value="1"/>
</dbReference>
<evidence type="ECO:0000313" key="6">
    <source>
        <dbReference type="EMBL" id="GAA4253800.1"/>
    </source>
</evidence>
<evidence type="ECO:0000256" key="1">
    <source>
        <dbReference type="ARBA" id="ARBA00004196"/>
    </source>
</evidence>
<reference evidence="7" key="1">
    <citation type="journal article" date="2019" name="Int. J. Syst. Evol. Microbiol.">
        <title>The Global Catalogue of Microorganisms (GCM) 10K type strain sequencing project: providing services to taxonomists for standard genome sequencing and annotation.</title>
        <authorList>
            <consortium name="The Broad Institute Genomics Platform"/>
            <consortium name="The Broad Institute Genome Sequencing Center for Infectious Disease"/>
            <person name="Wu L."/>
            <person name="Ma J."/>
        </authorList>
    </citation>
    <scope>NUCLEOTIDE SEQUENCE [LARGE SCALE GENOMIC DNA]</scope>
    <source>
        <strain evidence="7">JCM 17441</strain>
    </source>
</reference>
<dbReference type="PROSITE" id="PS51257">
    <property type="entry name" value="PROKAR_LIPOPROTEIN"/>
    <property type="match status" value="1"/>
</dbReference>
<dbReference type="PANTHER" id="PTHR42953:SF1">
    <property type="entry name" value="METAL-BINDING PROTEIN HI_0362-RELATED"/>
    <property type="match status" value="1"/>
</dbReference>
<evidence type="ECO:0000256" key="3">
    <source>
        <dbReference type="ARBA" id="ARBA00022723"/>
    </source>
</evidence>
<dbReference type="InterPro" id="IPR050492">
    <property type="entry name" value="Bact_metal-bind_prot9"/>
</dbReference>
<dbReference type="Proteomes" id="UP001500620">
    <property type="component" value="Unassembled WGS sequence"/>
</dbReference>
<dbReference type="Pfam" id="PF01297">
    <property type="entry name" value="ZnuA"/>
    <property type="match status" value="1"/>
</dbReference>
<keyword evidence="4 5" id="KW-0732">Signal</keyword>
<dbReference type="InterPro" id="IPR006127">
    <property type="entry name" value="ZnuA-like"/>
</dbReference>
<feature type="signal peptide" evidence="5">
    <location>
        <begin position="1"/>
        <end position="27"/>
    </location>
</feature>
<evidence type="ECO:0000313" key="7">
    <source>
        <dbReference type="Proteomes" id="UP001500620"/>
    </source>
</evidence>
<organism evidence="6 7">
    <name type="scientific">Dactylosporangium darangshiense</name>
    <dbReference type="NCBI Taxonomy" id="579108"/>
    <lineage>
        <taxon>Bacteria</taxon>
        <taxon>Bacillati</taxon>
        <taxon>Actinomycetota</taxon>
        <taxon>Actinomycetes</taxon>
        <taxon>Micromonosporales</taxon>
        <taxon>Micromonosporaceae</taxon>
        <taxon>Dactylosporangium</taxon>
    </lineage>
</organism>
<sequence>MSRRTLGWWGAGALSLTMFLAACGSSASDQPAGASASSAGAAAAVPVVASTNVYGDIAKQIAGDRASVTSIISNPDADPHSYEANTRTQLALSKARVVIENGGGYDDFVDTMLKSAGNSAKVLNVVDISGKKATGGKNLNEHVWYDFPTIEKLADQLAAALAEADPAGASTFTANAATFKQKMQQLEAREASIKAAHTGAGAAITEPVPLYMLEACGLENKTPDEFSEAIEEGTDVPANVLQETLDLFAHKEVKLLAYNEQTTGPETEKMLNAAKTNNIAVVPVTETLPDGKEYISWMSGNLSAIETALR</sequence>
<accession>A0ABP8DE47</accession>
<keyword evidence="2" id="KW-0813">Transport</keyword>
<keyword evidence="7" id="KW-1185">Reference proteome</keyword>
<comment type="subcellular location">
    <subcellularLocation>
        <location evidence="1">Cell envelope</location>
    </subcellularLocation>
</comment>
<dbReference type="PANTHER" id="PTHR42953">
    <property type="entry name" value="HIGH-AFFINITY ZINC UPTAKE SYSTEM PROTEIN ZNUA-RELATED"/>
    <property type="match status" value="1"/>
</dbReference>